<dbReference type="PANTHER" id="PTHR30001">
    <property type="entry name" value="RIBONUCLEASE"/>
    <property type="match status" value="1"/>
</dbReference>
<evidence type="ECO:0000256" key="4">
    <source>
        <dbReference type="ARBA" id="ARBA00022842"/>
    </source>
</evidence>
<dbReference type="NCBIfam" id="TIGR00757">
    <property type="entry name" value="RNaseEG"/>
    <property type="match status" value="1"/>
</dbReference>
<dbReference type="GO" id="GO:0003723">
    <property type="term" value="F:RNA binding"/>
    <property type="evidence" value="ECO:0007669"/>
    <property type="project" value="UniProtKB-KW"/>
</dbReference>
<keyword evidence="8" id="KW-1185">Reference proteome</keyword>
<dbReference type="SMART" id="SM00316">
    <property type="entry name" value="S1"/>
    <property type="match status" value="1"/>
</dbReference>
<gene>
    <name evidence="7" type="ORF">SAMN02745163_00372</name>
</gene>
<dbReference type="GO" id="GO:0016787">
    <property type="term" value="F:hydrolase activity"/>
    <property type="evidence" value="ECO:0007669"/>
    <property type="project" value="UniProtKB-KW"/>
</dbReference>
<proteinExistence type="predicted"/>
<dbReference type="Proteomes" id="UP000184310">
    <property type="component" value="Unassembled WGS sequence"/>
</dbReference>
<name>A0A1M6BJ85_9CLOT</name>
<protein>
    <submittedName>
        <fullName evidence="7">Ribonuclease G</fullName>
    </submittedName>
</protein>
<dbReference type="Pfam" id="PF10150">
    <property type="entry name" value="RNase_E_G"/>
    <property type="match status" value="1"/>
</dbReference>
<organism evidence="7 8">
    <name type="scientific">Clostridium cavendishii DSM 21758</name>
    <dbReference type="NCBI Taxonomy" id="1121302"/>
    <lineage>
        <taxon>Bacteria</taxon>
        <taxon>Bacillati</taxon>
        <taxon>Bacillota</taxon>
        <taxon>Clostridia</taxon>
        <taxon>Eubacteriales</taxon>
        <taxon>Clostridiaceae</taxon>
        <taxon>Clostridium</taxon>
    </lineage>
</organism>
<dbReference type="InterPro" id="IPR019307">
    <property type="entry name" value="RNA-bd_AU-1/RNase_E/G"/>
</dbReference>
<dbReference type="OrthoDB" id="9804278at2"/>
<accession>A0A1M6BJ85</accession>
<dbReference type="InterPro" id="IPR012340">
    <property type="entry name" value="NA-bd_OB-fold"/>
</dbReference>
<dbReference type="GO" id="GO:0004540">
    <property type="term" value="F:RNA nuclease activity"/>
    <property type="evidence" value="ECO:0007669"/>
    <property type="project" value="InterPro"/>
</dbReference>
<keyword evidence="3" id="KW-0378">Hydrolase</keyword>
<dbReference type="InterPro" id="IPR004659">
    <property type="entry name" value="RNase_E/G"/>
</dbReference>
<keyword evidence="2" id="KW-0479">Metal-binding</keyword>
<dbReference type="GO" id="GO:0006364">
    <property type="term" value="P:rRNA processing"/>
    <property type="evidence" value="ECO:0007669"/>
    <property type="project" value="TreeGrafter"/>
</dbReference>
<evidence type="ECO:0000313" key="8">
    <source>
        <dbReference type="Proteomes" id="UP000184310"/>
    </source>
</evidence>
<dbReference type="GO" id="GO:0005737">
    <property type="term" value="C:cytoplasm"/>
    <property type="evidence" value="ECO:0007669"/>
    <property type="project" value="TreeGrafter"/>
</dbReference>
<feature type="domain" description="S1 motif" evidence="6">
    <location>
        <begin position="36"/>
        <end position="102"/>
    </location>
</feature>
<dbReference type="RefSeq" id="WP_072984702.1">
    <property type="nucleotide sequence ID" value="NZ_FQZB01000003.1"/>
</dbReference>
<evidence type="ECO:0000256" key="2">
    <source>
        <dbReference type="ARBA" id="ARBA00022723"/>
    </source>
</evidence>
<dbReference type="STRING" id="1121302.SAMN02745163_00372"/>
<dbReference type="Gene3D" id="2.40.50.140">
    <property type="entry name" value="Nucleic acid-binding proteins"/>
    <property type="match status" value="1"/>
</dbReference>
<evidence type="ECO:0000313" key="7">
    <source>
        <dbReference type="EMBL" id="SHI48543.1"/>
    </source>
</evidence>
<dbReference type="SUPFAM" id="SSF50249">
    <property type="entry name" value="Nucleic acid-binding proteins"/>
    <property type="match status" value="1"/>
</dbReference>
<keyword evidence="4" id="KW-0460">Magnesium</keyword>
<dbReference type="InterPro" id="IPR003029">
    <property type="entry name" value="S1_domain"/>
</dbReference>
<evidence type="ECO:0000256" key="3">
    <source>
        <dbReference type="ARBA" id="ARBA00022801"/>
    </source>
</evidence>
<evidence type="ECO:0000259" key="6">
    <source>
        <dbReference type="SMART" id="SM00316"/>
    </source>
</evidence>
<evidence type="ECO:0000256" key="5">
    <source>
        <dbReference type="ARBA" id="ARBA00022884"/>
    </source>
</evidence>
<dbReference type="EMBL" id="FQZB01000003">
    <property type="protein sequence ID" value="SHI48543.1"/>
    <property type="molecule type" value="Genomic_DNA"/>
</dbReference>
<reference evidence="7 8" key="1">
    <citation type="submission" date="2016-11" db="EMBL/GenBank/DDBJ databases">
        <authorList>
            <person name="Jaros S."/>
            <person name="Januszkiewicz K."/>
            <person name="Wedrychowicz H."/>
        </authorList>
    </citation>
    <scope>NUCLEOTIDE SEQUENCE [LARGE SCALE GENOMIC DNA]</scope>
    <source>
        <strain evidence="7 8">DSM 21758</strain>
    </source>
</reference>
<keyword evidence="5" id="KW-0694">RNA-binding</keyword>
<dbReference type="AlphaFoldDB" id="A0A1M6BJ85"/>
<dbReference type="PANTHER" id="PTHR30001:SF0">
    <property type="entry name" value="RIBONUCLEASE G"/>
    <property type="match status" value="1"/>
</dbReference>
<dbReference type="GO" id="GO:0046872">
    <property type="term" value="F:metal ion binding"/>
    <property type="evidence" value="ECO:0007669"/>
    <property type="project" value="UniProtKB-KW"/>
</dbReference>
<sequence>MREIYIEKRNDLRRIAIKEVNILTECFIEEETFEPIPGEIYKGIIKNIVPGIKSAFVDIGHKNNAYMSLSESELKILKKGSEVLVEVVKEELNGKGAKVIKTFSIPGKYVVLETANTKRVFSRKIKNQEVIKTLKEVIKTPEGIGITFRTNSQFAKHEDIQEEIDRLYKEYERIVRDFKYSIRPCKLFGESSIIYKVLRDNINSKTSKIIVDSKEDYEICKEYLKEINTVDLEFYGEARTLFDFYGIEKEILSLRNNKVNLKCGGYIIIEKTEAMYVIDVNSGKHVTGRNIEKTAEETNVEAAKEIARQVKLRNLAGIIVVDFIDMKKKESKECVIKALNSSFIGDRNKSKIFDFTELNLIQISRMRKGKSIYEHIEEECPLCKGHGKRLKLSYIYLLIKNEILKSNVEGKIKDFHIEINEEYKEAVNGNMFEFIKEIGALDLNIYLNFKDFSEYYKVEALLFNNQIDNVKEYLVKVIEKY</sequence>
<comment type="cofactor">
    <cofactor evidence="1">
        <name>Mg(2+)</name>
        <dbReference type="ChEBI" id="CHEBI:18420"/>
    </cofactor>
</comment>
<evidence type="ECO:0000256" key="1">
    <source>
        <dbReference type="ARBA" id="ARBA00001946"/>
    </source>
</evidence>